<name>D6Z8L6_SEGRD</name>
<reference evidence="1 2" key="1">
    <citation type="journal article" date="2010" name="Stand. Genomic Sci.">
        <title>Complete genome sequence of Segniliparus rotundus type strain (CDC 1076).</title>
        <authorList>
            <person name="Sikorski J."/>
            <person name="Lapidus A."/>
            <person name="Copeland A."/>
            <person name="Misra M."/>
            <person name="Glavina Del Rio T."/>
            <person name="Nolan M."/>
            <person name="Lucas S."/>
            <person name="Chen F."/>
            <person name="Tice H."/>
            <person name="Cheng J.F."/>
            <person name="Jando M."/>
            <person name="Schneider S."/>
            <person name="Bruce D."/>
            <person name="Goodwin L."/>
            <person name="Pitluck S."/>
            <person name="Liolios K."/>
            <person name="Mikhailova N."/>
            <person name="Pati A."/>
            <person name="Ivanova N."/>
            <person name="Mavromatis K."/>
            <person name="Chen A."/>
            <person name="Palaniappan K."/>
            <person name="Chertkov O."/>
            <person name="Land M."/>
            <person name="Hauser L."/>
            <person name="Chang Y.J."/>
            <person name="Jeffries C.D."/>
            <person name="Brettin T."/>
            <person name="Detter J.C."/>
            <person name="Han C."/>
            <person name="Rohde M."/>
            <person name="Goker M."/>
            <person name="Bristow J."/>
            <person name="Eisen J.A."/>
            <person name="Markowitz V."/>
            <person name="Hugenholtz P."/>
            <person name="Kyrpides N.C."/>
            <person name="Klenk H.P."/>
        </authorList>
    </citation>
    <scope>NUCLEOTIDE SEQUENCE [LARGE SCALE GENOMIC DNA]</scope>
    <source>
        <strain evidence="2">ATCC BAA-972 / CDC 1076 / CIP 108378 / DSM 44985 / JCM 13578</strain>
    </source>
</reference>
<dbReference type="Proteomes" id="UP000002247">
    <property type="component" value="Chromosome"/>
</dbReference>
<dbReference type="AlphaFoldDB" id="D6Z8L6"/>
<dbReference type="OrthoDB" id="9820314at2"/>
<evidence type="ECO:0000313" key="1">
    <source>
        <dbReference type="EMBL" id="ADG98296.1"/>
    </source>
</evidence>
<keyword evidence="2" id="KW-1185">Reference proteome</keyword>
<dbReference type="KEGG" id="srt:Srot_1836"/>
<evidence type="ECO:0000313" key="2">
    <source>
        <dbReference type="Proteomes" id="UP000002247"/>
    </source>
</evidence>
<dbReference type="STRING" id="640132.Srot_1836"/>
<accession>D6Z8L6</accession>
<dbReference type="RefSeq" id="WP_013138749.1">
    <property type="nucleotide sequence ID" value="NC_014168.1"/>
</dbReference>
<organism evidence="1 2">
    <name type="scientific">Segniliparus rotundus (strain ATCC BAA-972 / CDC 1076 / CIP 108378 / DSM 44985 / JCM 13578)</name>
    <dbReference type="NCBI Taxonomy" id="640132"/>
    <lineage>
        <taxon>Bacteria</taxon>
        <taxon>Bacillati</taxon>
        <taxon>Actinomycetota</taxon>
        <taxon>Actinomycetes</taxon>
        <taxon>Mycobacteriales</taxon>
        <taxon>Segniliparaceae</taxon>
        <taxon>Segniliparus</taxon>
    </lineage>
</organism>
<proteinExistence type="predicted"/>
<dbReference type="HOGENOM" id="CLU_813521_0_0_11"/>
<protein>
    <submittedName>
        <fullName evidence="1">Uncharacterized protein</fullName>
    </submittedName>
</protein>
<sequence length="332" mass="38410">MLRVTKLTSGLRAWSDRVLLTPVLVGLAQPFRLLWAGFVAITAQIWRFLLRPIWRWAIRPALWLPLRWTGLQAWRFLLRPIWRWAIRPALWLPLRWTGLQIWRLLLRPIWRWAIRPLGQLLRWAGRLLLASPRALVRMLPNTGWLAGPLVLALTAAVLIAPGEANKRTHDRLAPLKAGASAQNLGVLRPEVTVNLAPFAGWGLEPFEEDRRQLVLKQGEAELRVLREDGVQNAEEHYRWYAKAKLGVSDPGFLYPQHVTVQDSRGRPLRALKIDQTYHVQNRSNHDLDRFHQFVLFNYGTTVLLLVLSTSGREPKPLWEQLYDLENSVRITP</sequence>
<dbReference type="EMBL" id="CP001958">
    <property type="protein sequence ID" value="ADG98296.1"/>
    <property type="molecule type" value="Genomic_DNA"/>
</dbReference>
<gene>
    <name evidence="1" type="ordered locus">Srot_1836</name>
</gene>